<accession>A0ABD3TMI0</accession>
<evidence type="ECO:0000259" key="7">
    <source>
        <dbReference type="Pfam" id="PF16472"/>
    </source>
</evidence>
<dbReference type="SUPFAM" id="SSF63825">
    <property type="entry name" value="YWTD domain"/>
    <property type="match status" value="1"/>
</dbReference>
<dbReference type="InterPro" id="IPR011042">
    <property type="entry name" value="6-blade_b-propeller_TolB-like"/>
</dbReference>
<dbReference type="Pfam" id="PF16472">
    <property type="entry name" value="DUF5050"/>
    <property type="match status" value="1"/>
</dbReference>
<organism evidence="8 9">
    <name type="scientific">Sinanodonta woodiana</name>
    <name type="common">Chinese pond mussel</name>
    <name type="synonym">Anodonta woodiana</name>
    <dbReference type="NCBI Taxonomy" id="1069815"/>
    <lineage>
        <taxon>Eukaryota</taxon>
        <taxon>Metazoa</taxon>
        <taxon>Spiralia</taxon>
        <taxon>Lophotrochozoa</taxon>
        <taxon>Mollusca</taxon>
        <taxon>Bivalvia</taxon>
        <taxon>Autobranchia</taxon>
        <taxon>Heteroconchia</taxon>
        <taxon>Palaeoheterodonta</taxon>
        <taxon>Unionida</taxon>
        <taxon>Unionoidea</taxon>
        <taxon>Unionidae</taxon>
        <taxon>Unioninae</taxon>
        <taxon>Sinanodonta</taxon>
    </lineage>
</organism>
<dbReference type="PROSITE" id="PS51120">
    <property type="entry name" value="LDLRB"/>
    <property type="match status" value="1"/>
</dbReference>
<dbReference type="Gene3D" id="2.120.10.30">
    <property type="entry name" value="TolB, C-terminal domain"/>
    <property type="match status" value="1"/>
</dbReference>
<proteinExistence type="predicted"/>
<keyword evidence="3" id="KW-0677">Repeat</keyword>
<dbReference type="InterPro" id="IPR032485">
    <property type="entry name" value="LRP1-like_beta_prop"/>
</dbReference>
<keyword evidence="4" id="KW-1015">Disulfide bond</keyword>
<evidence type="ECO:0000256" key="4">
    <source>
        <dbReference type="ARBA" id="ARBA00023157"/>
    </source>
</evidence>
<dbReference type="PANTHER" id="PTHR46513">
    <property type="entry name" value="VITELLOGENIN RECEPTOR-LIKE PROTEIN-RELATED-RELATED"/>
    <property type="match status" value="1"/>
</dbReference>
<dbReference type="SMART" id="SM00135">
    <property type="entry name" value="LY"/>
    <property type="match status" value="4"/>
</dbReference>
<sequence length="337" mass="37654">MLHFPVIFSSLFVSDNILDDFILIGDNTKGAASRLDINNNYSHTYIVFPNWIYSYDIDYDPVDHIIYWMSDNRDICSGSLFGNSEITVRSKNGLSYTGGIAVDSISRLLFYTDMGNHVIAAIRLGESQQKTVVKTSLGYPSAIVTDPINGTIYWADSESPGKIEKSNYDGTNRQELVNTGLSSLSGLAVDIYDGVLYWCNIGTFTIERANVDGSNRSLIYQDQIRVEGCSIALYHSYLYFTTWWSRYSIMRIRTDGRELISLAASEYIYPVAIHVHINGRLGNNGCSNASGGCSHFCFPLPGGYKKCACPDLMTLQADGKTCRYGKYLFYNCSFSLL</sequence>
<evidence type="ECO:0000313" key="9">
    <source>
        <dbReference type="Proteomes" id="UP001634394"/>
    </source>
</evidence>
<keyword evidence="9" id="KW-1185">Reference proteome</keyword>
<dbReference type="InterPro" id="IPR050778">
    <property type="entry name" value="Cueball_EGF_LRP_Nidogen"/>
</dbReference>
<dbReference type="AlphaFoldDB" id="A0ABD3TMI0"/>
<reference evidence="8 9" key="1">
    <citation type="submission" date="2024-11" db="EMBL/GenBank/DDBJ databases">
        <title>Chromosome-level genome assembly of the freshwater bivalve Anodonta woodiana.</title>
        <authorList>
            <person name="Chen X."/>
        </authorList>
    </citation>
    <scope>NUCLEOTIDE SEQUENCE [LARGE SCALE GENOMIC DNA]</scope>
    <source>
        <strain evidence="8">MN2024</strain>
        <tissue evidence="8">Gills</tissue>
    </source>
</reference>
<evidence type="ECO:0000256" key="5">
    <source>
        <dbReference type="ARBA" id="ARBA00023180"/>
    </source>
</evidence>
<name>A0ABD3TMI0_SINWO</name>
<keyword evidence="2" id="KW-0732">Signal</keyword>
<dbReference type="Pfam" id="PF14670">
    <property type="entry name" value="FXa_inhibition"/>
    <property type="match status" value="1"/>
</dbReference>
<dbReference type="SUPFAM" id="SSF57196">
    <property type="entry name" value="EGF/Laminin"/>
    <property type="match status" value="1"/>
</dbReference>
<protein>
    <recommendedName>
        <fullName evidence="7">Prolow-density lipoprotein receptor-related protein 1-like beta-propeller domain-containing protein</fullName>
    </recommendedName>
</protein>
<dbReference type="EMBL" id="JBJQND010000018">
    <property type="protein sequence ID" value="KAL3837638.1"/>
    <property type="molecule type" value="Genomic_DNA"/>
</dbReference>
<dbReference type="InterPro" id="IPR000033">
    <property type="entry name" value="LDLR_classB_rpt"/>
</dbReference>
<dbReference type="Proteomes" id="UP001634394">
    <property type="component" value="Unassembled WGS sequence"/>
</dbReference>
<comment type="caution">
    <text evidence="8">The sequence shown here is derived from an EMBL/GenBank/DDBJ whole genome shotgun (WGS) entry which is preliminary data.</text>
</comment>
<feature type="domain" description="Prolow-density lipoprotein receptor-related protein 1-like beta-propeller" evidence="7">
    <location>
        <begin position="109"/>
        <end position="266"/>
    </location>
</feature>
<evidence type="ECO:0000256" key="3">
    <source>
        <dbReference type="ARBA" id="ARBA00022737"/>
    </source>
</evidence>
<evidence type="ECO:0000256" key="1">
    <source>
        <dbReference type="ARBA" id="ARBA00022536"/>
    </source>
</evidence>
<evidence type="ECO:0000256" key="6">
    <source>
        <dbReference type="PROSITE-ProRule" id="PRU00461"/>
    </source>
</evidence>
<feature type="repeat" description="LDL-receptor class B" evidence="6">
    <location>
        <begin position="150"/>
        <end position="193"/>
    </location>
</feature>
<keyword evidence="1" id="KW-0245">EGF-like domain</keyword>
<evidence type="ECO:0000256" key="2">
    <source>
        <dbReference type="ARBA" id="ARBA00022729"/>
    </source>
</evidence>
<gene>
    <name evidence="8" type="ORF">ACJMK2_022984</name>
</gene>
<evidence type="ECO:0000313" key="8">
    <source>
        <dbReference type="EMBL" id="KAL3837638.1"/>
    </source>
</evidence>
<dbReference type="FunFam" id="2.120.10.30:FF:000241">
    <property type="entry name" value="Low-density lipoprotein receptor-related protein 6"/>
    <property type="match status" value="1"/>
</dbReference>
<keyword evidence="5" id="KW-0325">Glycoprotein</keyword>
<dbReference type="PANTHER" id="PTHR46513:SF44">
    <property type="entry name" value="LDL RECEPTOR RELATED PROTEIN 4"/>
    <property type="match status" value="1"/>
</dbReference>